<dbReference type="CDD" id="cd01647">
    <property type="entry name" value="RT_LTR"/>
    <property type="match status" value="1"/>
</dbReference>
<dbReference type="InterPro" id="IPR043128">
    <property type="entry name" value="Rev_trsase/Diguanyl_cyclase"/>
</dbReference>
<dbReference type="Gene3D" id="3.10.10.10">
    <property type="entry name" value="HIV Type 1 Reverse Transcriptase, subunit A, domain 1"/>
    <property type="match status" value="1"/>
</dbReference>
<proteinExistence type="predicted"/>
<accession>A0A6L2N7F7</accession>
<evidence type="ECO:0000313" key="3">
    <source>
        <dbReference type="EMBL" id="GEU82156.1"/>
    </source>
</evidence>
<dbReference type="PANTHER" id="PTHR24559:SF444">
    <property type="entry name" value="REVERSE TRANSCRIPTASE DOMAIN-CONTAINING PROTEIN"/>
    <property type="match status" value="1"/>
</dbReference>
<dbReference type="SUPFAM" id="SSF56672">
    <property type="entry name" value="DNA/RNA polymerases"/>
    <property type="match status" value="1"/>
</dbReference>
<feature type="domain" description="Integrase zinc-binding" evidence="2">
    <location>
        <begin position="306"/>
        <end position="359"/>
    </location>
</feature>
<evidence type="ECO:0000259" key="1">
    <source>
        <dbReference type="Pfam" id="PF00078"/>
    </source>
</evidence>
<dbReference type="InterPro" id="IPR000477">
    <property type="entry name" value="RT_dom"/>
</dbReference>
<dbReference type="Gene3D" id="1.10.340.70">
    <property type="match status" value="1"/>
</dbReference>
<dbReference type="InterPro" id="IPR041588">
    <property type="entry name" value="Integrase_H2C2"/>
</dbReference>
<dbReference type="Pfam" id="PF00078">
    <property type="entry name" value="RVT_1"/>
    <property type="match status" value="1"/>
</dbReference>
<dbReference type="InterPro" id="IPR043502">
    <property type="entry name" value="DNA/RNA_pol_sf"/>
</dbReference>
<name>A0A6L2N7F7_TANCI</name>
<evidence type="ECO:0000259" key="2">
    <source>
        <dbReference type="Pfam" id="PF17921"/>
    </source>
</evidence>
<dbReference type="AlphaFoldDB" id="A0A6L2N7F7"/>
<dbReference type="Gene3D" id="3.30.70.270">
    <property type="match status" value="1"/>
</dbReference>
<comment type="caution">
    <text evidence="3">The sequence shown here is derived from an EMBL/GenBank/DDBJ whole genome shotgun (WGS) entry which is preliminary data.</text>
</comment>
<dbReference type="InterPro" id="IPR053134">
    <property type="entry name" value="RNA-dir_DNA_polymerase"/>
</dbReference>
<protein>
    <submittedName>
        <fullName evidence="3">Uncharacterized protein</fullName>
    </submittedName>
</protein>
<gene>
    <name evidence="3" type="ORF">Tci_054134</name>
</gene>
<feature type="domain" description="Reverse transcriptase" evidence="1">
    <location>
        <begin position="145"/>
        <end position="224"/>
    </location>
</feature>
<dbReference type="Pfam" id="PF17921">
    <property type="entry name" value="Integrase_H2C2"/>
    <property type="match status" value="1"/>
</dbReference>
<dbReference type="EMBL" id="BKCJ010008425">
    <property type="protein sequence ID" value="GEU82156.1"/>
    <property type="molecule type" value="Genomic_DNA"/>
</dbReference>
<reference evidence="3" key="1">
    <citation type="journal article" date="2019" name="Sci. Rep.">
        <title>Draft genome of Tanacetum cinerariifolium, the natural source of mosquito coil.</title>
        <authorList>
            <person name="Yamashiro T."/>
            <person name="Shiraishi A."/>
            <person name="Satake H."/>
            <person name="Nakayama K."/>
        </authorList>
    </citation>
    <scope>NUCLEOTIDE SEQUENCE</scope>
</reference>
<organism evidence="3">
    <name type="scientific">Tanacetum cinerariifolium</name>
    <name type="common">Dalmatian daisy</name>
    <name type="synonym">Chrysanthemum cinerariifolium</name>
    <dbReference type="NCBI Taxonomy" id="118510"/>
    <lineage>
        <taxon>Eukaryota</taxon>
        <taxon>Viridiplantae</taxon>
        <taxon>Streptophyta</taxon>
        <taxon>Embryophyta</taxon>
        <taxon>Tracheophyta</taxon>
        <taxon>Spermatophyta</taxon>
        <taxon>Magnoliopsida</taxon>
        <taxon>eudicotyledons</taxon>
        <taxon>Gunneridae</taxon>
        <taxon>Pentapetalae</taxon>
        <taxon>asterids</taxon>
        <taxon>campanulids</taxon>
        <taxon>Asterales</taxon>
        <taxon>Asteraceae</taxon>
        <taxon>Asteroideae</taxon>
        <taxon>Anthemideae</taxon>
        <taxon>Anthemidinae</taxon>
        <taxon>Tanacetum</taxon>
    </lineage>
</organism>
<sequence>MRRSFIESGTGLRIKRTNHRYRFLIGLYPCHIKENITIKEVRGESVMKWKTKVTTKEGIVIQFSKKFQGYKLAMKEEAEENEGLKEVWEQMEYVISNSDSDLKSTARDLLGLLPHRQVEFRINLVLGASSVAKSLYRSGPSKMELNKLTIKNRYPLPRIDDLFDQLQGAYYLSKIHLRSGYRQLRVHEDDIPKTAFQMRYGHFEFMVMPFGLTNTPAIFIDLMNRDKVEDFVVYCDASNQGLGCVLLQRGKSRVKEMILATQREAFNQENVLAVRLHGLDQQMEKKEDVNLYFMDRIWVPLIGDVRMVILNEAHKSRYSVHPGADKMYHDLRDMYWWSRMKRDIAIYVSKCLACEKVKAEHQRPPGLLKQPEILEWKSRWAIYFTLLQTVQKALGARLNLSTAYHPQTDGQTKFSYNNSYHLSIRCALFVALDGSKCRSPMLRAEIGEDSLIGSELVLETTDKVVLIKEKLKAARDRQKSYADKRRKPLEFKVGDRVLLRVLQ</sequence>
<dbReference type="PANTHER" id="PTHR24559">
    <property type="entry name" value="TRANSPOSON TY3-I GAG-POL POLYPROTEIN"/>
    <property type="match status" value="1"/>
</dbReference>